<dbReference type="GO" id="GO:0005829">
    <property type="term" value="C:cytosol"/>
    <property type="evidence" value="ECO:0007669"/>
    <property type="project" value="TreeGrafter"/>
</dbReference>
<comment type="caution">
    <text evidence="9">The sequence shown here is derived from an EMBL/GenBank/DDBJ whole genome shotgun (WGS) entry which is preliminary data.</text>
</comment>
<dbReference type="Proteomes" id="UP000583752">
    <property type="component" value="Unassembled WGS sequence"/>
</dbReference>
<evidence type="ECO:0000259" key="8">
    <source>
        <dbReference type="Pfam" id="PF00962"/>
    </source>
</evidence>
<dbReference type="Pfam" id="PF00962">
    <property type="entry name" value="A_deaminase"/>
    <property type="match status" value="1"/>
</dbReference>
<dbReference type="GO" id="GO:0046872">
    <property type="term" value="F:metal ion binding"/>
    <property type="evidence" value="ECO:0007669"/>
    <property type="project" value="UniProtKB-KW"/>
</dbReference>
<evidence type="ECO:0000256" key="4">
    <source>
        <dbReference type="ARBA" id="ARBA00022723"/>
    </source>
</evidence>
<dbReference type="EC" id="3.5.4.4" evidence="3"/>
<protein>
    <recommendedName>
        <fullName evidence="3">adenosine deaminase</fullName>
        <ecNumber evidence="3">3.5.4.4</ecNumber>
    </recommendedName>
</protein>
<name>A0A848HTJ2_9BURK</name>
<dbReference type="GO" id="GO:0043103">
    <property type="term" value="P:hypoxanthine salvage"/>
    <property type="evidence" value="ECO:0007669"/>
    <property type="project" value="TreeGrafter"/>
</dbReference>
<dbReference type="InterPro" id="IPR006330">
    <property type="entry name" value="Ado/ade_deaminase"/>
</dbReference>
<sequence length="497" mass="54942">MHIKIRSLAIALAFAAAQPAVQARAPSAKANEVLTARHYASLIAGETPKTSELTLFFTRMPKGADLHHHYSGAIYAEQYLDWIDKQGWCVDMGSYQIETKQDKVAAQRALPQSERSCLSTGEVIANDNLYRELLQRWSTKDFDNHGAVQPPPDQRFFQTFMYFGAVSNTNFNEGLLTLKKRAVEENVSYIETMFKSAPQGDSPDFDARVRQAGASDAALDEAMAAWLAVLDNDAKFSQSVADYTGTIAASHAGVDDANFTMRYQSYVFRLQSPSRVFSSMAGGFKAAAQGGLVVGLNIVGQESSHISMRDYTLHMKMFRFLKTRYPGVKLALHAGELALGDVPPEGLKFHIDEALNVAGADRIGHGIDLAHEANAIAIMKTMRDKDIPVEINLTSNAFISGIKGDNHPLTLYRKYGVPYVISTDDAGVTRHTLSNEYVLFASRYKPDYSEVKRASYNSLRYAFLPAQEKKRLTAQLDARYAKFEADIAALAAKAKKH</sequence>
<keyword evidence="7" id="KW-0732">Signal</keyword>
<reference evidence="9 10" key="1">
    <citation type="submission" date="2020-04" db="EMBL/GenBank/DDBJ databases">
        <title>Massilia sp. RP-1-19 isolated from soil.</title>
        <authorList>
            <person name="Dahal R.H."/>
        </authorList>
    </citation>
    <scope>NUCLEOTIDE SEQUENCE [LARGE SCALE GENOMIC DNA]</scope>
    <source>
        <strain evidence="9 10">RP-1-19</strain>
    </source>
</reference>
<dbReference type="PANTHER" id="PTHR11409:SF43">
    <property type="entry name" value="ADENOSINE DEAMINASE"/>
    <property type="match status" value="1"/>
</dbReference>
<dbReference type="InterPro" id="IPR032466">
    <property type="entry name" value="Metal_Hydrolase"/>
</dbReference>
<evidence type="ECO:0000313" key="9">
    <source>
        <dbReference type="EMBL" id="NML62623.1"/>
    </source>
</evidence>
<dbReference type="SUPFAM" id="SSF51556">
    <property type="entry name" value="Metallo-dependent hydrolases"/>
    <property type="match status" value="1"/>
</dbReference>
<dbReference type="InterPro" id="IPR001365">
    <property type="entry name" value="A_deaminase_dom"/>
</dbReference>
<evidence type="ECO:0000256" key="2">
    <source>
        <dbReference type="ARBA" id="ARBA00006676"/>
    </source>
</evidence>
<feature type="signal peptide" evidence="7">
    <location>
        <begin position="1"/>
        <end position="23"/>
    </location>
</feature>
<evidence type="ECO:0000256" key="6">
    <source>
        <dbReference type="ARBA" id="ARBA00022833"/>
    </source>
</evidence>
<dbReference type="RefSeq" id="WP_169467768.1">
    <property type="nucleotide sequence ID" value="NZ_JABBGG010000009.1"/>
</dbReference>
<evidence type="ECO:0000256" key="1">
    <source>
        <dbReference type="ARBA" id="ARBA00001947"/>
    </source>
</evidence>
<dbReference type="GO" id="GO:0006154">
    <property type="term" value="P:adenosine catabolic process"/>
    <property type="evidence" value="ECO:0007669"/>
    <property type="project" value="TreeGrafter"/>
</dbReference>
<gene>
    <name evidence="9" type="ORF">HHL21_16375</name>
</gene>
<evidence type="ECO:0000256" key="3">
    <source>
        <dbReference type="ARBA" id="ARBA00012784"/>
    </source>
</evidence>
<organism evidence="9 10">
    <name type="scientific">Massilia polaris</name>
    <dbReference type="NCBI Taxonomy" id="2728846"/>
    <lineage>
        <taxon>Bacteria</taxon>
        <taxon>Pseudomonadati</taxon>
        <taxon>Pseudomonadota</taxon>
        <taxon>Betaproteobacteria</taxon>
        <taxon>Burkholderiales</taxon>
        <taxon>Oxalobacteraceae</taxon>
        <taxon>Telluria group</taxon>
        <taxon>Massilia</taxon>
    </lineage>
</organism>
<keyword evidence="10" id="KW-1185">Reference proteome</keyword>
<dbReference type="EMBL" id="JABBGG010000009">
    <property type="protein sequence ID" value="NML62623.1"/>
    <property type="molecule type" value="Genomic_DNA"/>
</dbReference>
<feature type="chain" id="PRO_5032485345" description="adenosine deaminase" evidence="7">
    <location>
        <begin position="24"/>
        <end position="497"/>
    </location>
</feature>
<keyword evidence="5" id="KW-0378">Hydrolase</keyword>
<dbReference type="GO" id="GO:0046103">
    <property type="term" value="P:inosine biosynthetic process"/>
    <property type="evidence" value="ECO:0007669"/>
    <property type="project" value="TreeGrafter"/>
</dbReference>
<evidence type="ECO:0000256" key="7">
    <source>
        <dbReference type="SAM" id="SignalP"/>
    </source>
</evidence>
<evidence type="ECO:0000256" key="5">
    <source>
        <dbReference type="ARBA" id="ARBA00022801"/>
    </source>
</evidence>
<proteinExistence type="inferred from homology"/>
<accession>A0A848HTJ2</accession>
<dbReference type="AlphaFoldDB" id="A0A848HTJ2"/>
<keyword evidence="4" id="KW-0479">Metal-binding</keyword>
<dbReference type="Gene3D" id="3.20.20.140">
    <property type="entry name" value="Metal-dependent hydrolases"/>
    <property type="match status" value="1"/>
</dbReference>
<evidence type="ECO:0000313" key="10">
    <source>
        <dbReference type="Proteomes" id="UP000583752"/>
    </source>
</evidence>
<comment type="cofactor">
    <cofactor evidence="1">
        <name>Zn(2+)</name>
        <dbReference type="ChEBI" id="CHEBI:29105"/>
    </cofactor>
</comment>
<comment type="similarity">
    <text evidence="2">Belongs to the metallo-dependent hydrolases superfamily. Adenosine and AMP deaminases family.</text>
</comment>
<dbReference type="PANTHER" id="PTHR11409">
    <property type="entry name" value="ADENOSINE DEAMINASE"/>
    <property type="match status" value="1"/>
</dbReference>
<dbReference type="GO" id="GO:0004000">
    <property type="term" value="F:adenosine deaminase activity"/>
    <property type="evidence" value="ECO:0007669"/>
    <property type="project" value="TreeGrafter"/>
</dbReference>
<feature type="domain" description="Adenosine deaminase" evidence="8">
    <location>
        <begin position="249"/>
        <end position="477"/>
    </location>
</feature>
<keyword evidence="6" id="KW-0862">Zinc</keyword>